<dbReference type="RefSeq" id="WP_185064384.1">
    <property type="nucleotide sequence ID" value="NZ_BAABJP010000007.1"/>
</dbReference>
<comment type="caution">
    <text evidence="1">The sequence shown here is derived from an EMBL/GenBank/DDBJ whole genome shotgun (WGS) entry which is preliminary data.</text>
</comment>
<dbReference type="Proteomes" id="UP001428817">
    <property type="component" value="Unassembled WGS sequence"/>
</dbReference>
<protein>
    <submittedName>
        <fullName evidence="1">Uncharacterized protein</fullName>
    </submittedName>
</protein>
<evidence type="ECO:0000313" key="1">
    <source>
        <dbReference type="EMBL" id="GAA5150997.1"/>
    </source>
</evidence>
<evidence type="ECO:0000313" key="2">
    <source>
        <dbReference type="Proteomes" id="UP001428817"/>
    </source>
</evidence>
<accession>A0ABP9PRE4</accession>
<dbReference type="EMBL" id="BAABJP010000007">
    <property type="protein sequence ID" value="GAA5150997.1"/>
    <property type="molecule type" value="Genomic_DNA"/>
</dbReference>
<keyword evidence="2" id="KW-1185">Reference proteome</keyword>
<organism evidence="1 2">
    <name type="scientific">Pseudonocardia eucalypti</name>
    <dbReference type="NCBI Taxonomy" id="648755"/>
    <lineage>
        <taxon>Bacteria</taxon>
        <taxon>Bacillati</taxon>
        <taxon>Actinomycetota</taxon>
        <taxon>Actinomycetes</taxon>
        <taxon>Pseudonocardiales</taxon>
        <taxon>Pseudonocardiaceae</taxon>
        <taxon>Pseudonocardia</taxon>
    </lineage>
</organism>
<proteinExistence type="predicted"/>
<gene>
    <name evidence="1" type="ORF">GCM10023321_17280</name>
</gene>
<name>A0ABP9PRE4_9PSEU</name>
<reference evidence="2" key="1">
    <citation type="journal article" date="2019" name="Int. J. Syst. Evol. Microbiol.">
        <title>The Global Catalogue of Microorganisms (GCM) 10K type strain sequencing project: providing services to taxonomists for standard genome sequencing and annotation.</title>
        <authorList>
            <consortium name="The Broad Institute Genomics Platform"/>
            <consortium name="The Broad Institute Genome Sequencing Center for Infectious Disease"/>
            <person name="Wu L."/>
            <person name="Ma J."/>
        </authorList>
    </citation>
    <scope>NUCLEOTIDE SEQUENCE [LARGE SCALE GENOMIC DNA]</scope>
    <source>
        <strain evidence="2">JCM 18303</strain>
    </source>
</reference>
<sequence>MVKVDQRQVERENRYVVAAVQALLGLIAPSVNAVALEVMSDRLHFRIWVGSSVDEVKEDAEEIIFDMDGLLQPEDMLITCDVLLDDPPADSNANVGRWLYLAKSAAPGS</sequence>